<dbReference type="GO" id="GO:0071031">
    <property type="term" value="P:nuclear mRNA surveillance of mRNA 3'-end processing"/>
    <property type="evidence" value="ECO:0007669"/>
    <property type="project" value="TreeGrafter"/>
</dbReference>
<keyword evidence="4" id="KW-0863">Zinc-finger</keyword>
<dbReference type="AlphaFoldDB" id="A0A8S4BEE9"/>
<evidence type="ECO:0000256" key="5">
    <source>
        <dbReference type="ARBA" id="ARBA00022833"/>
    </source>
</evidence>
<dbReference type="EMBL" id="CAJRST010016668">
    <property type="protein sequence ID" value="CAG5940636.1"/>
    <property type="molecule type" value="Genomic_DNA"/>
</dbReference>
<dbReference type="GO" id="GO:0071037">
    <property type="term" value="P:nuclear polyadenylation-dependent snRNA catabolic process"/>
    <property type="evidence" value="ECO:0007669"/>
    <property type="project" value="TreeGrafter"/>
</dbReference>
<evidence type="ECO:0000256" key="1">
    <source>
        <dbReference type="ARBA" id="ARBA00004123"/>
    </source>
</evidence>
<evidence type="ECO:0000256" key="7">
    <source>
        <dbReference type="SAM" id="MobiDB-lite"/>
    </source>
</evidence>
<feature type="region of interest" description="Disordered" evidence="7">
    <location>
        <begin position="53"/>
        <end position="232"/>
    </location>
</feature>
<dbReference type="PANTHER" id="PTHR46543:SF1">
    <property type="entry name" value="ZINC FINGER CCHC DOMAIN-CONTAINING PROTEIN 7"/>
    <property type="match status" value="1"/>
</dbReference>
<comment type="subcellular location">
    <subcellularLocation>
        <location evidence="1">Nucleus</location>
    </subcellularLocation>
</comment>
<organism evidence="8 9">
    <name type="scientific">Menidia menidia</name>
    <name type="common">Atlantic silverside</name>
    <dbReference type="NCBI Taxonomy" id="238744"/>
    <lineage>
        <taxon>Eukaryota</taxon>
        <taxon>Metazoa</taxon>
        <taxon>Chordata</taxon>
        <taxon>Craniata</taxon>
        <taxon>Vertebrata</taxon>
        <taxon>Euteleostomi</taxon>
        <taxon>Actinopterygii</taxon>
        <taxon>Neopterygii</taxon>
        <taxon>Teleostei</taxon>
        <taxon>Neoteleostei</taxon>
        <taxon>Acanthomorphata</taxon>
        <taxon>Ovalentaria</taxon>
        <taxon>Atherinomorphae</taxon>
        <taxon>Atheriniformes</taxon>
        <taxon>Atherinopsidae</taxon>
        <taxon>Menidiinae</taxon>
        <taxon>Menidia</taxon>
    </lineage>
</organism>
<dbReference type="GO" id="GO:0071035">
    <property type="term" value="P:nuclear polyadenylation-dependent rRNA catabolic process"/>
    <property type="evidence" value="ECO:0007669"/>
    <property type="project" value="TreeGrafter"/>
</dbReference>
<keyword evidence="3" id="KW-0677">Repeat</keyword>
<gene>
    <name evidence="8" type="ORF">MMEN_LOCUS13888</name>
</gene>
<evidence type="ECO:0000256" key="4">
    <source>
        <dbReference type="ARBA" id="ARBA00022771"/>
    </source>
</evidence>
<keyword evidence="5" id="KW-0862">Zinc</keyword>
<feature type="compositionally biased region" description="Basic and acidic residues" evidence="7">
    <location>
        <begin position="72"/>
        <end position="88"/>
    </location>
</feature>
<feature type="compositionally biased region" description="Basic residues" evidence="7">
    <location>
        <begin position="118"/>
        <end position="128"/>
    </location>
</feature>
<name>A0A8S4BEE9_9TELE</name>
<dbReference type="InterPro" id="IPR051644">
    <property type="entry name" value="TRAMP_AT-DNA-binding"/>
</dbReference>
<dbReference type="PANTHER" id="PTHR46543">
    <property type="entry name" value="ZINC FINGER CCHC DOMAIN-CONTAINING PROTEIN 7"/>
    <property type="match status" value="1"/>
</dbReference>
<evidence type="ECO:0000313" key="8">
    <source>
        <dbReference type="EMBL" id="CAG5940636.1"/>
    </source>
</evidence>
<dbReference type="GO" id="GO:0071036">
    <property type="term" value="P:nuclear polyadenylation-dependent snoRNA catabolic process"/>
    <property type="evidence" value="ECO:0007669"/>
    <property type="project" value="TreeGrafter"/>
</dbReference>
<keyword evidence="9" id="KW-1185">Reference proteome</keyword>
<dbReference type="OrthoDB" id="7608935at2759"/>
<dbReference type="Proteomes" id="UP000677803">
    <property type="component" value="Unassembled WGS sequence"/>
</dbReference>
<keyword evidence="2" id="KW-0479">Metal-binding</keyword>
<dbReference type="GO" id="GO:0008270">
    <property type="term" value="F:zinc ion binding"/>
    <property type="evidence" value="ECO:0007669"/>
    <property type="project" value="UniProtKB-KW"/>
</dbReference>
<evidence type="ECO:0000313" key="9">
    <source>
        <dbReference type="Proteomes" id="UP000677803"/>
    </source>
</evidence>
<evidence type="ECO:0000256" key="2">
    <source>
        <dbReference type="ARBA" id="ARBA00022723"/>
    </source>
</evidence>
<dbReference type="GO" id="GO:0031499">
    <property type="term" value="C:TRAMP complex"/>
    <property type="evidence" value="ECO:0007669"/>
    <property type="project" value="TreeGrafter"/>
</dbReference>
<reference evidence="8" key="1">
    <citation type="submission" date="2021-05" db="EMBL/GenBank/DDBJ databases">
        <authorList>
            <person name="Tigano A."/>
        </authorList>
    </citation>
    <scope>NUCLEOTIDE SEQUENCE</scope>
</reference>
<comment type="caution">
    <text evidence="8">The sequence shown here is derived from an EMBL/GenBank/DDBJ whole genome shotgun (WGS) entry which is preliminary data.</text>
</comment>
<dbReference type="GO" id="GO:0071038">
    <property type="term" value="P:TRAMP-dependent tRNA surveillance pathway"/>
    <property type="evidence" value="ECO:0007669"/>
    <property type="project" value="TreeGrafter"/>
</dbReference>
<dbReference type="GO" id="GO:0071039">
    <property type="term" value="P:nuclear polyadenylation-dependent CUT catabolic process"/>
    <property type="evidence" value="ECO:0007669"/>
    <property type="project" value="TreeGrafter"/>
</dbReference>
<dbReference type="GO" id="GO:0003723">
    <property type="term" value="F:RNA binding"/>
    <property type="evidence" value="ECO:0007669"/>
    <property type="project" value="TreeGrafter"/>
</dbReference>
<proteinExistence type="predicted"/>
<feature type="compositionally biased region" description="Acidic residues" evidence="7">
    <location>
        <begin position="155"/>
        <end position="164"/>
    </location>
</feature>
<evidence type="ECO:0000256" key="3">
    <source>
        <dbReference type="ARBA" id="ARBA00022737"/>
    </source>
</evidence>
<keyword evidence="6" id="KW-0539">Nucleus</keyword>
<protein>
    <submittedName>
        <fullName evidence="8">(Atlantic silverside) hypothetical protein</fullName>
    </submittedName>
</protein>
<evidence type="ECO:0000256" key="6">
    <source>
        <dbReference type="ARBA" id="ARBA00023242"/>
    </source>
</evidence>
<sequence>MTPAHYITNTPTLHPLVYYDQAELEDDLYQEDEGDCEGSEVDSELEFHLYSQLHYSSNPGEMEALEDGEEPDERRNQDSLQQEDKTTDGDSAPEDTSTPPSPITGSLKRGPKEEKKKQVEKRKTRKSDRRSQTLSSSRFEEVIVIDSSPEVISISEDDTTDDENGVCASKGQRLGLLQTSTPAQQETKRRKSSPDVPFTLVSSSSESDSEESDSSFQSESSDSDDLESWMILGGGRQDGDQSISLNVEGDSVSHAACWCTYTWIAAVITLMPKTNKRRNNAGGEEGECRESWE</sequence>
<accession>A0A8S4BEE9</accession>